<dbReference type="EMBL" id="CABITT030000004">
    <property type="protein sequence ID" value="VVB00841.1"/>
    <property type="molecule type" value="Genomic_DNA"/>
</dbReference>
<evidence type="ECO:0000313" key="2">
    <source>
        <dbReference type="Proteomes" id="UP000489600"/>
    </source>
</evidence>
<reference evidence="1" key="1">
    <citation type="submission" date="2019-07" db="EMBL/GenBank/DDBJ databases">
        <authorList>
            <person name="Dittberner H."/>
        </authorList>
    </citation>
    <scope>NUCLEOTIDE SEQUENCE [LARGE SCALE GENOMIC DNA]</scope>
</reference>
<comment type="caution">
    <text evidence="1">The sequence shown here is derived from an EMBL/GenBank/DDBJ whole genome shotgun (WGS) entry which is preliminary data.</text>
</comment>
<proteinExistence type="predicted"/>
<dbReference type="Proteomes" id="UP000489600">
    <property type="component" value="Unassembled WGS sequence"/>
</dbReference>
<organism evidence="1 2">
    <name type="scientific">Arabis nemorensis</name>
    <dbReference type="NCBI Taxonomy" id="586526"/>
    <lineage>
        <taxon>Eukaryota</taxon>
        <taxon>Viridiplantae</taxon>
        <taxon>Streptophyta</taxon>
        <taxon>Embryophyta</taxon>
        <taxon>Tracheophyta</taxon>
        <taxon>Spermatophyta</taxon>
        <taxon>Magnoliopsida</taxon>
        <taxon>eudicotyledons</taxon>
        <taxon>Gunneridae</taxon>
        <taxon>Pentapetalae</taxon>
        <taxon>rosids</taxon>
        <taxon>malvids</taxon>
        <taxon>Brassicales</taxon>
        <taxon>Brassicaceae</taxon>
        <taxon>Arabideae</taxon>
        <taxon>Arabis</taxon>
    </lineage>
</organism>
<sequence length="66" mass="7644">MTTEEYITTVEGKECITTEKIFQWQSDYWSGVVESEVIFFNLLNSPLLRYVGLLLTTKINPNPKIT</sequence>
<evidence type="ECO:0000313" key="1">
    <source>
        <dbReference type="EMBL" id="VVB00841.1"/>
    </source>
</evidence>
<protein>
    <submittedName>
        <fullName evidence="1">Uncharacterized protein</fullName>
    </submittedName>
</protein>
<gene>
    <name evidence="1" type="ORF">ANE_LOCUS11285</name>
</gene>
<dbReference type="AlphaFoldDB" id="A0A565BGX9"/>
<keyword evidence="2" id="KW-1185">Reference proteome</keyword>
<name>A0A565BGX9_9BRAS</name>
<accession>A0A565BGX9</accession>